<evidence type="ECO:0000256" key="2">
    <source>
        <dbReference type="ARBA" id="ARBA00021483"/>
    </source>
</evidence>
<dbReference type="AlphaFoldDB" id="A0A3B0VAK8"/>
<reference evidence="5" key="1">
    <citation type="submission" date="2018-06" db="EMBL/GenBank/DDBJ databases">
        <authorList>
            <person name="Zhirakovskaya E."/>
        </authorList>
    </citation>
    <scope>NUCLEOTIDE SEQUENCE</scope>
</reference>
<dbReference type="GO" id="GO:0006935">
    <property type="term" value="P:chemotaxis"/>
    <property type="evidence" value="ECO:0007669"/>
    <property type="project" value="InterPro"/>
</dbReference>
<evidence type="ECO:0000313" key="5">
    <source>
        <dbReference type="EMBL" id="VAW40635.1"/>
    </source>
</evidence>
<comment type="subcellular location">
    <subcellularLocation>
        <location evidence="1">Cytoplasm</location>
    </subcellularLocation>
</comment>
<dbReference type="PANTHER" id="PTHR22617">
    <property type="entry name" value="CHEMOTAXIS SENSOR HISTIDINE KINASE-RELATED"/>
    <property type="match status" value="1"/>
</dbReference>
<dbReference type="SUPFAM" id="SSF50341">
    <property type="entry name" value="CheW-like"/>
    <property type="match status" value="1"/>
</dbReference>
<dbReference type="InterPro" id="IPR002545">
    <property type="entry name" value="CheW-lke_dom"/>
</dbReference>
<keyword evidence="3" id="KW-0963">Cytoplasm</keyword>
<dbReference type="Pfam" id="PF01584">
    <property type="entry name" value="CheW"/>
    <property type="match status" value="1"/>
</dbReference>
<evidence type="ECO:0000259" key="4">
    <source>
        <dbReference type="PROSITE" id="PS50851"/>
    </source>
</evidence>
<dbReference type="Gene3D" id="2.40.50.180">
    <property type="entry name" value="CheA-289, Domain 4"/>
    <property type="match status" value="1"/>
</dbReference>
<organism evidence="5">
    <name type="scientific">hydrothermal vent metagenome</name>
    <dbReference type="NCBI Taxonomy" id="652676"/>
    <lineage>
        <taxon>unclassified sequences</taxon>
        <taxon>metagenomes</taxon>
        <taxon>ecological metagenomes</taxon>
    </lineage>
</organism>
<feature type="domain" description="CheW-like" evidence="4">
    <location>
        <begin position="80"/>
        <end position="228"/>
    </location>
</feature>
<dbReference type="GO" id="GO:0005829">
    <property type="term" value="C:cytosol"/>
    <property type="evidence" value="ECO:0007669"/>
    <property type="project" value="TreeGrafter"/>
</dbReference>
<name>A0A3B0VAK8_9ZZZZ</name>
<dbReference type="EMBL" id="UOEY01000106">
    <property type="protein sequence ID" value="VAW40635.1"/>
    <property type="molecule type" value="Genomic_DNA"/>
</dbReference>
<dbReference type="PANTHER" id="PTHR22617:SF45">
    <property type="entry name" value="CHEMOTAXIS PROTEIN CHEW"/>
    <property type="match status" value="1"/>
</dbReference>
<dbReference type="Gene3D" id="2.30.30.40">
    <property type="entry name" value="SH3 Domains"/>
    <property type="match status" value="1"/>
</dbReference>
<gene>
    <name evidence="5" type="ORF">MNBD_DELTA04-5</name>
</gene>
<dbReference type="InterPro" id="IPR036061">
    <property type="entry name" value="CheW-like_dom_sf"/>
</dbReference>
<dbReference type="PROSITE" id="PS50851">
    <property type="entry name" value="CHEW"/>
    <property type="match status" value="1"/>
</dbReference>
<evidence type="ECO:0000256" key="1">
    <source>
        <dbReference type="ARBA" id="ARBA00004496"/>
    </source>
</evidence>
<accession>A0A3B0VAK8</accession>
<protein>
    <recommendedName>
        <fullName evidence="2">Chemotaxis protein CheW</fullName>
    </recommendedName>
</protein>
<dbReference type="SMART" id="SM00260">
    <property type="entry name" value="CheW"/>
    <property type="match status" value="1"/>
</dbReference>
<dbReference type="InterPro" id="IPR039315">
    <property type="entry name" value="CheW"/>
</dbReference>
<proteinExistence type="predicted"/>
<evidence type="ECO:0000256" key="3">
    <source>
        <dbReference type="ARBA" id="ARBA00022490"/>
    </source>
</evidence>
<dbReference type="GO" id="GO:0007165">
    <property type="term" value="P:signal transduction"/>
    <property type="evidence" value="ECO:0007669"/>
    <property type="project" value="InterPro"/>
</dbReference>
<sequence>MSEERKTEKPATINDCWNRIGVWGKMTDRCPKLAEVIHCRNCPTYSLTGRRLLDRPVPDDYRQEWTSVLARATAAKETNIHSAFVFRTGGEWLALPSRLIQEIVDMHIIHSLPHRSNAILRGVVNIRGKLELCFSIGALLNIERFKKDREKRNYISPERLIVAYREDERIVFPVTEVLGTFRYAEGTLQKLPVTVSGSRAAFTRGILSLPDIDVGLLDDHALFNTLMRNLS</sequence>